<evidence type="ECO:0000256" key="2">
    <source>
        <dbReference type="ARBA" id="ARBA00006809"/>
    </source>
</evidence>
<feature type="domain" description="RRM" evidence="6">
    <location>
        <begin position="6"/>
        <end position="84"/>
    </location>
</feature>
<comment type="subcellular location">
    <subcellularLocation>
        <location evidence="1">Nucleus</location>
    </subcellularLocation>
</comment>
<dbReference type="EMBL" id="VIBQ01000013">
    <property type="protein sequence ID" value="KAB8346321.1"/>
    <property type="molecule type" value="Genomic_DNA"/>
</dbReference>
<keyword evidence="8" id="KW-1185">Reference proteome</keyword>
<gene>
    <name evidence="7" type="ORF">FH972_023365</name>
</gene>
<dbReference type="PANTHER" id="PTHR13213">
    <property type="entry name" value="MYB-BINDING PROTEIN 1A FAMILY MEMBER"/>
    <property type="match status" value="1"/>
</dbReference>
<sequence>MSRGGTTLYVTGFGRGTRAMDLAQEFERFGRLVRCDIPAPRNPSSRLFAFVEYESHRDADDAYHELHNHRLGRDDVLKIEASSQGLRPNLHEAFTANKIISGPRTNHPTTGVLTLAMAVVIPAITDVTAPRVAAPAPHLHARATTLLAANVVTETATTPLVATVATVVTVTIVLKICTISSRISSIDVGEAQVRPHLSDLAKLLPSVLGRDGRRHDDIVPKLPVDGRCDTLLVPRLQTINDPQHLPRVPAGASRIAHSQAHLLLRINDKHAANRKRNPLGIHILKVLRVEHVVQPRNLALGVGNDGELQLRAGNVVDVGDPARVRGQVVGAEPDHLDAARPEGVGLLRERAQLRRAHGREVGWVAEEDAPRVAQPAMEVDLALRRLCGEVGRCTAEADAWLLARGGREEGEQKLKPLAKMSRKRDASEEGDRSYPRQKKKQRVYTSSDAELAKYYEDLASELNDLRIKAATDLIKNVQARLEDDHRETETASALQTQRKIYVRLIRGLCSSRKAARMGFSIALTELFRIALKLASIDAIQKAISLVEEYTQADGGASSQEKRDHALGRLSGYSAILRSGTLQRSPDVFATTKLVADRIFGIYSQVPWLREECGVVLAEALQSDDDSNQSLVRGIIESMIEAKAARSPEGIVLWLAARANQPDVKLPKDIWHHRDPLNKKELNSVFKIIGQNTLEATEGKGSDSQLGTRRRSPHFAWSTVLRYIHNQDDAKLYERYWLETFDENFFGKSASPEKKALGFQNFAQAITWVPAEYYPTIFSKNFMTSLINQSSQPQRYLHAAARSTLGAIVTKAKTGSSDDVSKLLAMLLLGNGSMSFDKLTGTKTVQEILSSIDGDILSVIVEDFFDTLLSTTSTEKGKGATSPRQAAADQLLSLVRTRDLSQETPEFDMDDEQMMALEPHLAAIFRERAAAASKDNKPTQKKADHRSAKENITAFKNRVLDLLLIYVRRCSDQLLAVELVLPVLRLIRTTKSKQVAEKAQGLLRVYFETAKKKGWGLDSQVPRTDLSEAARDEFLGLEKRLTDVHAEALLFGSRAHASACSSASLFFARAVLVLGLPSLKKRASSDPKKLAEYAMEHVDSLYIKTKKEKRQQKKGRDSLPGYFWQDWITWSDQVQN</sequence>
<accession>A0A5N6KVB6</accession>
<dbReference type="GO" id="GO:0003723">
    <property type="term" value="F:RNA binding"/>
    <property type="evidence" value="ECO:0007669"/>
    <property type="project" value="UniProtKB-UniRule"/>
</dbReference>
<dbReference type="PROSITE" id="PS50102">
    <property type="entry name" value="RRM"/>
    <property type="match status" value="1"/>
</dbReference>
<dbReference type="Gene3D" id="3.30.70.330">
    <property type="match status" value="1"/>
</dbReference>
<keyword evidence="3" id="KW-0539">Nucleus</keyword>
<dbReference type="GO" id="GO:0000182">
    <property type="term" value="F:rDNA binding"/>
    <property type="evidence" value="ECO:0007669"/>
    <property type="project" value="TreeGrafter"/>
</dbReference>
<evidence type="ECO:0000256" key="1">
    <source>
        <dbReference type="ARBA" id="ARBA00004123"/>
    </source>
</evidence>
<dbReference type="OrthoDB" id="514119at2759"/>
<protein>
    <recommendedName>
        <fullName evidence="6">RRM domain-containing protein</fullName>
    </recommendedName>
</protein>
<dbReference type="InterPro" id="IPR035979">
    <property type="entry name" value="RBD_domain_sf"/>
</dbReference>
<proteinExistence type="inferred from homology"/>
<dbReference type="Proteomes" id="UP000327013">
    <property type="component" value="Unassembled WGS sequence"/>
</dbReference>
<dbReference type="InterPro" id="IPR016024">
    <property type="entry name" value="ARM-type_fold"/>
</dbReference>
<dbReference type="InterPro" id="IPR000504">
    <property type="entry name" value="RRM_dom"/>
</dbReference>
<dbReference type="GO" id="GO:0006355">
    <property type="term" value="P:regulation of DNA-templated transcription"/>
    <property type="evidence" value="ECO:0007669"/>
    <property type="project" value="InterPro"/>
</dbReference>
<evidence type="ECO:0000256" key="5">
    <source>
        <dbReference type="SAM" id="MobiDB-lite"/>
    </source>
</evidence>
<comment type="caution">
    <text evidence="7">The sequence shown here is derived from an EMBL/GenBank/DDBJ whole genome shotgun (WGS) entry which is preliminary data.</text>
</comment>
<dbReference type="Pfam" id="PF00076">
    <property type="entry name" value="RRM_1"/>
    <property type="match status" value="1"/>
</dbReference>
<feature type="compositionally biased region" description="Basic and acidic residues" evidence="5">
    <location>
        <begin position="423"/>
        <end position="434"/>
    </location>
</feature>
<feature type="region of interest" description="Disordered" evidence="5">
    <location>
        <begin position="412"/>
        <end position="445"/>
    </location>
</feature>
<dbReference type="CDD" id="cd12467">
    <property type="entry name" value="RRM_Srp1p_like"/>
    <property type="match status" value="1"/>
</dbReference>
<reference evidence="7 8" key="1">
    <citation type="submission" date="2019-06" db="EMBL/GenBank/DDBJ databases">
        <title>A chromosomal-level reference genome of Carpinus fangiana (Coryloideae, Betulaceae).</title>
        <authorList>
            <person name="Yang X."/>
            <person name="Wang Z."/>
            <person name="Zhang L."/>
            <person name="Hao G."/>
            <person name="Liu J."/>
            <person name="Yang Y."/>
        </authorList>
    </citation>
    <scope>NUCLEOTIDE SEQUENCE [LARGE SCALE GENOMIC DNA]</scope>
    <source>
        <strain evidence="7">Cfa_2016G</strain>
        <tissue evidence="7">Leaf</tissue>
    </source>
</reference>
<dbReference type="SMART" id="SM00360">
    <property type="entry name" value="RRM"/>
    <property type="match status" value="1"/>
</dbReference>
<dbReference type="InterPro" id="IPR012677">
    <property type="entry name" value="Nucleotide-bd_a/b_plait_sf"/>
</dbReference>
<evidence type="ECO:0000256" key="4">
    <source>
        <dbReference type="PROSITE-ProRule" id="PRU00176"/>
    </source>
</evidence>
<evidence type="ECO:0000259" key="6">
    <source>
        <dbReference type="PROSITE" id="PS50102"/>
    </source>
</evidence>
<dbReference type="PANTHER" id="PTHR13213:SF2">
    <property type="entry name" value="MYB-BINDING PROTEIN 1A"/>
    <property type="match status" value="1"/>
</dbReference>
<keyword evidence="4" id="KW-0694">RNA-binding</keyword>
<evidence type="ECO:0000313" key="7">
    <source>
        <dbReference type="EMBL" id="KAB8346321.1"/>
    </source>
</evidence>
<dbReference type="SUPFAM" id="SSF48371">
    <property type="entry name" value="ARM repeat"/>
    <property type="match status" value="1"/>
</dbReference>
<dbReference type="InterPro" id="IPR034403">
    <property type="entry name" value="Srp1p_RRM"/>
</dbReference>
<dbReference type="AlphaFoldDB" id="A0A5N6KVB6"/>
<dbReference type="InterPro" id="IPR007015">
    <property type="entry name" value="DNA_pol_V/MYBBP1A"/>
</dbReference>
<dbReference type="GO" id="GO:0005730">
    <property type="term" value="C:nucleolus"/>
    <property type="evidence" value="ECO:0007669"/>
    <property type="project" value="InterPro"/>
</dbReference>
<dbReference type="Pfam" id="PF04931">
    <property type="entry name" value="DNA_pol_phi"/>
    <property type="match status" value="2"/>
</dbReference>
<comment type="similarity">
    <text evidence="2">Belongs to the MYBBP1A family.</text>
</comment>
<organism evidence="7 8">
    <name type="scientific">Carpinus fangiana</name>
    <dbReference type="NCBI Taxonomy" id="176857"/>
    <lineage>
        <taxon>Eukaryota</taxon>
        <taxon>Viridiplantae</taxon>
        <taxon>Streptophyta</taxon>
        <taxon>Embryophyta</taxon>
        <taxon>Tracheophyta</taxon>
        <taxon>Spermatophyta</taxon>
        <taxon>Magnoliopsida</taxon>
        <taxon>eudicotyledons</taxon>
        <taxon>Gunneridae</taxon>
        <taxon>Pentapetalae</taxon>
        <taxon>rosids</taxon>
        <taxon>fabids</taxon>
        <taxon>Fagales</taxon>
        <taxon>Betulaceae</taxon>
        <taxon>Carpinus</taxon>
    </lineage>
</organism>
<dbReference type="SUPFAM" id="SSF54928">
    <property type="entry name" value="RNA-binding domain, RBD"/>
    <property type="match status" value="1"/>
</dbReference>
<evidence type="ECO:0000313" key="8">
    <source>
        <dbReference type="Proteomes" id="UP000327013"/>
    </source>
</evidence>
<name>A0A5N6KVB6_9ROSI</name>
<evidence type="ECO:0000256" key="3">
    <source>
        <dbReference type="ARBA" id="ARBA00023242"/>
    </source>
</evidence>